<evidence type="ECO:0000313" key="3">
    <source>
        <dbReference type="Proteomes" id="UP000756921"/>
    </source>
</evidence>
<protein>
    <submittedName>
        <fullName evidence="2">Uncharacterized protein</fullName>
    </submittedName>
</protein>
<gene>
    <name evidence="2" type="ORF">PMIN01_12423</name>
</gene>
<sequence>MLPNVRNATPLSTLSEGSVPLGKRRRIETPAKSEPGNDMHLSTPPSQGYSVDKVPKPESAQLQNPHQAVSSGFVRPADDERSKQDFALECACFVPVLEGQLTSNSVVSNMPITVECGNDLSTRYYIPVGILCGQSQLQLDVFWQAEDLRARYAQVKALRKRVKQFYPLLELHKIQRTDRCREKALALIVECMTNFPLPETQVPIAQRLAEATDTVFKTNDLWIKPPARSRLQQLQDQATYTVLERLHLHLHRSKAAEKKDASKNPVKAAAQHRILLPSEDPATVHALVEWLYQSDAPPPFTSVTHLCAIHSLADKLGIARLAADCMALLTSAAARILHRAKTEAVTLKDLLDVCTRGDAHPDADADADADPLSSPRVVGEVFKVTLQTPNPPPALQHLVADAIASSADDALLHQLLPAMNFDMRGKVTVAMLANMKAQGDGGGAAGAGAGAGAERDGACGGAGRKACIKSERS</sequence>
<feature type="compositionally biased region" description="Polar residues" evidence="1">
    <location>
        <begin position="60"/>
        <end position="70"/>
    </location>
</feature>
<dbReference type="EMBL" id="WJXW01000016">
    <property type="protein sequence ID" value="KAF9729559.1"/>
    <property type="molecule type" value="Genomic_DNA"/>
</dbReference>
<feature type="compositionally biased region" description="Basic and acidic residues" evidence="1">
    <location>
        <begin position="27"/>
        <end position="37"/>
    </location>
</feature>
<evidence type="ECO:0000256" key="1">
    <source>
        <dbReference type="SAM" id="MobiDB-lite"/>
    </source>
</evidence>
<feature type="region of interest" description="Disordered" evidence="1">
    <location>
        <begin position="1"/>
        <end position="72"/>
    </location>
</feature>
<keyword evidence="3" id="KW-1185">Reference proteome</keyword>
<accession>A0A9P6G8A0</accession>
<dbReference type="Gene3D" id="3.30.710.10">
    <property type="entry name" value="Potassium Channel Kv1.1, Chain A"/>
    <property type="match status" value="1"/>
</dbReference>
<proteinExistence type="predicted"/>
<feature type="compositionally biased region" description="Gly residues" evidence="1">
    <location>
        <begin position="441"/>
        <end position="451"/>
    </location>
</feature>
<feature type="region of interest" description="Disordered" evidence="1">
    <location>
        <begin position="441"/>
        <end position="473"/>
    </location>
</feature>
<name>A0A9P6G8A0_9PLEO</name>
<dbReference type="AlphaFoldDB" id="A0A9P6G8A0"/>
<dbReference type="Proteomes" id="UP000756921">
    <property type="component" value="Unassembled WGS sequence"/>
</dbReference>
<evidence type="ECO:0000313" key="2">
    <source>
        <dbReference type="EMBL" id="KAF9729559.1"/>
    </source>
</evidence>
<comment type="caution">
    <text evidence="2">The sequence shown here is derived from an EMBL/GenBank/DDBJ whole genome shotgun (WGS) entry which is preliminary data.</text>
</comment>
<reference evidence="2" key="1">
    <citation type="journal article" date="2020" name="Mol. Plant Microbe Interact.">
        <title>Genome Sequence of the Biocontrol Agent Coniothyrium minitans strain Conio (IMI 134523).</title>
        <authorList>
            <person name="Patel D."/>
            <person name="Shittu T.A."/>
            <person name="Baroncelli R."/>
            <person name="Muthumeenakshi S."/>
            <person name="Osborne T.H."/>
            <person name="Janganan T.K."/>
            <person name="Sreenivasaprasad S."/>
        </authorList>
    </citation>
    <scope>NUCLEOTIDE SEQUENCE</scope>
    <source>
        <strain evidence="2">Conio</strain>
    </source>
</reference>
<organism evidence="2 3">
    <name type="scientific">Paraphaeosphaeria minitans</name>
    <dbReference type="NCBI Taxonomy" id="565426"/>
    <lineage>
        <taxon>Eukaryota</taxon>
        <taxon>Fungi</taxon>
        <taxon>Dikarya</taxon>
        <taxon>Ascomycota</taxon>
        <taxon>Pezizomycotina</taxon>
        <taxon>Dothideomycetes</taxon>
        <taxon>Pleosporomycetidae</taxon>
        <taxon>Pleosporales</taxon>
        <taxon>Massarineae</taxon>
        <taxon>Didymosphaeriaceae</taxon>
        <taxon>Paraphaeosphaeria</taxon>
    </lineage>
</organism>
<feature type="compositionally biased region" description="Polar residues" evidence="1">
    <location>
        <begin position="1"/>
        <end position="16"/>
    </location>
</feature>
<dbReference type="OrthoDB" id="3794120at2759"/>
<dbReference type="InterPro" id="IPR011333">
    <property type="entry name" value="SKP1/BTB/POZ_sf"/>
</dbReference>